<comment type="caution">
    <text evidence="1">The sequence shown here is derived from an EMBL/GenBank/DDBJ whole genome shotgun (WGS) entry which is preliminary data.</text>
</comment>
<dbReference type="AlphaFoldDB" id="A0A0V0SHS3"/>
<proteinExistence type="predicted"/>
<name>A0A0V0SHS3_9BILA</name>
<reference evidence="1 2" key="1">
    <citation type="submission" date="2015-01" db="EMBL/GenBank/DDBJ databases">
        <title>Evolution of Trichinella species and genotypes.</title>
        <authorList>
            <person name="Korhonen P.K."/>
            <person name="Edoardo P."/>
            <person name="Giuseppe L.R."/>
            <person name="Gasser R.B."/>
        </authorList>
    </citation>
    <scope>NUCLEOTIDE SEQUENCE [LARGE SCALE GENOMIC DNA]</scope>
    <source>
        <strain evidence="1">ISS37</strain>
    </source>
</reference>
<organism evidence="1 2">
    <name type="scientific">Trichinella nelsoni</name>
    <dbReference type="NCBI Taxonomy" id="6336"/>
    <lineage>
        <taxon>Eukaryota</taxon>
        <taxon>Metazoa</taxon>
        <taxon>Ecdysozoa</taxon>
        <taxon>Nematoda</taxon>
        <taxon>Enoplea</taxon>
        <taxon>Dorylaimia</taxon>
        <taxon>Trichinellida</taxon>
        <taxon>Trichinellidae</taxon>
        <taxon>Trichinella</taxon>
    </lineage>
</organism>
<sequence length="94" mass="10847">MIVKPVADNSLFCIKFNLTNTHVYPNVLEFILYVKVVRLTCIRHNTVEMSQEKQLSVNAVVKLKHIFEMLSLSIELLLAMIKSKAIHDIIHSNR</sequence>
<keyword evidence="2" id="KW-1185">Reference proteome</keyword>
<dbReference type="EMBL" id="JYDL01000008">
    <property type="protein sequence ID" value="KRX26285.1"/>
    <property type="molecule type" value="Genomic_DNA"/>
</dbReference>
<accession>A0A0V0SHS3</accession>
<dbReference type="Proteomes" id="UP000054630">
    <property type="component" value="Unassembled WGS sequence"/>
</dbReference>
<protein>
    <submittedName>
        <fullName evidence="1">Uncharacterized protein</fullName>
    </submittedName>
</protein>
<gene>
    <name evidence="1" type="ORF">T07_10585</name>
</gene>
<evidence type="ECO:0000313" key="1">
    <source>
        <dbReference type="EMBL" id="KRX26285.1"/>
    </source>
</evidence>
<evidence type="ECO:0000313" key="2">
    <source>
        <dbReference type="Proteomes" id="UP000054630"/>
    </source>
</evidence>